<evidence type="ECO:0000313" key="2">
    <source>
        <dbReference type="Proteomes" id="UP000237441"/>
    </source>
</evidence>
<dbReference type="OrthoDB" id="63112at2759"/>
<accession>A0A2S7YB78</accession>
<dbReference type="InterPro" id="IPR013893">
    <property type="entry name" value="RNase_P_Rpp40"/>
</dbReference>
<gene>
    <name evidence="1" type="ORF">BB8028_0004g02880</name>
</gene>
<sequence length="348" mass="38785">MDSQAVPSVYQNTRCTFTTASIEPGESLAKRRPAGSFRSKDFIHRVDVISSDCWTAALEQLTQSTPIRYYRVKATLSQLFEKTFFTEHVQTGSISMLSEGSATSGNTFVLCKGKLNLYLDRETYERSGLSGKIDERNGNREMRSKWYVTYDLQSPSMQHGKRGFDRLLYGCRSISDQTLNWVCTLETSSEKPTTLGQLPYTEVLSKPVVSRHIETHRVITPTIPGLEDNGRCGQDTAAELYEWISLVRLQSPRILHKDSLDAYISRYSVPDCPPGNTRVGHISWDGLLSSSWVSTMASALMASCPEASWFAISATDAVAGGLGGKSEITVLKPPGQNSRFLMWDVKHK</sequence>
<dbReference type="Proteomes" id="UP000237441">
    <property type="component" value="Unassembled WGS sequence"/>
</dbReference>
<dbReference type="GO" id="GO:0000447">
    <property type="term" value="P:endonucleolytic cleavage in ITS1 to separate SSU-rRNA from 5.8S rRNA and LSU-rRNA from tricistronic rRNA transcript (SSU-rRNA, 5.8S rRNA, LSU-rRNA)"/>
    <property type="evidence" value="ECO:0007669"/>
    <property type="project" value="TreeGrafter"/>
</dbReference>
<dbReference type="PANTHER" id="PTHR15396:SF1">
    <property type="entry name" value="RIBONUCLEASE P PROTEIN SUBUNIT P40"/>
    <property type="match status" value="1"/>
</dbReference>
<evidence type="ECO:0000313" key="1">
    <source>
        <dbReference type="EMBL" id="PQK13357.1"/>
    </source>
</evidence>
<dbReference type="GO" id="GO:0000171">
    <property type="term" value="F:ribonuclease MRP activity"/>
    <property type="evidence" value="ECO:0007669"/>
    <property type="project" value="TreeGrafter"/>
</dbReference>
<dbReference type="GO" id="GO:0004526">
    <property type="term" value="F:ribonuclease P activity"/>
    <property type="evidence" value="ECO:0007669"/>
    <property type="project" value="TreeGrafter"/>
</dbReference>
<dbReference type="AlphaFoldDB" id="A0A2S7YB78"/>
<protein>
    <submittedName>
        <fullName evidence="1">Uncharacterized protein</fullName>
    </submittedName>
</protein>
<dbReference type="EMBL" id="JRHA01000004">
    <property type="protein sequence ID" value="PQK13357.1"/>
    <property type="molecule type" value="Genomic_DNA"/>
</dbReference>
<dbReference type="Pfam" id="PF08584">
    <property type="entry name" value="Ribonuc_P_40"/>
    <property type="match status" value="1"/>
</dbReference>
<dbReference type="GO" id="GO:0001682">
    <property type="term" value="P:tRNA 5'-leader removal"/>
    <property type="evidence" value="ECO:0007669"/>
    <property type="project" value="InterPro"/>
</dbReference>
<proteinExistence type="predicted"/>
<dbReference type="GO" id="GO:0000172">
    <property type="term" value="C:ribonuclease MRP complex"/>
    <property type="evidence" value="ECO:0007669"/>
    <property type="project" value="TreeGrafter"/>
</dbReference>
<name>A0A2S7YB78_BEABA</name>
<dbReference type="PANTHER" id="PTHR15396">
    <property type="entry name" value="RIBONUCLEASE P PROTEIN SUBUNIT P40"/>
    <property type="match status" value="1"/>
</dbReference>
<comment type="caution">
    <text evidence="1">The sequence shown here is derived from an EMBL/GenBank/DDBJ whole genome shotgun (WGS) entry which is preliminary data.</text>
</comment>
<organism evidence="1 2">
    <name type="scientific">Beauveria bassiana</name>
    <name type="common">White muscardine disease fungus</name>
    <name type="synonym">Tritirachium shiotae</name>
    <dbReference type="NCBI Taxonomy" id="176275"/>
    <lineage>
        <taxon>Eukaryota</taxon>
        <taxon>Fungi</taxon>
        <taxon>Dikarya</taxon>
        <taxon>Ascomycota</taxon>
        <taxon>Pezizomycotina</taxon>
        <taxon>Sordariomycetes</taxon>
        <taxon>Hypocreomycetidae</taxon>
        <taxon>Hypocreales</taxon>
        <taxon>Cordycipitaceae</taxon>
        <taxon>Beauveria</taxon>
    </lineage>
</organism>
<dbReference type="GO" id="GO:0030681">
    <property type="term" value="C:multimeric ribonuclease P complex"/>
    <property type="evidence" value="ECO:0007669"/>
    <property type="project" value="TreeGrafter"/>
</dbReference>
<reference evidence="1 2" key="1">
    <citation type="submission" date="2016-07" db="EMBL/GenBank/DDBJ databases">
        <title>Comparative genomics of the entomopathogenic fungus Beauveria bassiana.</title>
        <authorList>
            <person name="Valero Jimenez C.A."/>
            <person name="Zwaan B.J."/>
            <person name="Van Kan J.A."/>
            <person name="Takken W."/>
            <person name="Debets A.J."/>
            <person name="Schoustra S.E."/>
            <person name="Koenraadt C.J."/>
        </authorList>
    </citation>
    <scope>NUCLEOTIDE SEQUENCE [LARGE SCALE GENOMIC DNA]</scope>
    <source>
        <strain evidence="1 2">ARSEF 8028</strain>
    </source>
</reference>